<keyword evidence="3" id="KW-1185">Reference proteome</keyword>
<dbReference type="Gene3D" id="3.40.50.80">
    <property type="entry name" value="Nucleotide-binding domain of ferredoxin-NADP reductase (FNR) module"/>
    <property type="match status" value="1"/>
</dbReference>
<gene>
    <name evidence="2" type="ORF">BW247_03635</name>
</gene>
<dbReference type="EMBL" id="CP019434">
    <property type="protein sequence ID" value="APZ44532.1"/>
    <property type="molecule type" value="Genomic_DNA"/>
</dbReference>
<dbReference type="Proteomes" id="UP000243807">
    <property type="component" value="Chromosome"/>
</dbReference>
<protein>
    <recommendedName>
        <fullName evidence="1">FAD-binding FR-type domain-containing protein</fullName>
    </recommendedName>
</protein>
<evidence type="ECO:0000259" key="1">
    <source>
        <dbReference type="PROSITE" id="PS51384"/>
    </source>
</evidence>
<dbReference type="InterPro" id="IPR008333">
    <property type="entry name" value="Cbr1-like_FAD-bd_dom"/>
</dbReference>
<dbReference type="KEGG" id="afy:BW247_03635"/>
<dbReference type="SUPFAM" id="SSF63380">
    <property type="entry name" value="Riboflavin synthase domain-like"/>
    <property type="match status" value="1"/>
</dbReference>
<dbReference type="PANTHER" id="PTHR47354">
    <property type="entry name" value="NADH OXIDOREDUCTASE HCR"/>
    <property type="match status" value="1"/>
</dbReference>
<dbReference type="STRING" id="1765967.BW247_03635"/>
<accession>A0A1P8UL53</accession>
<dbReference type="OrthoDB" id="9784483at2"/>
<evidence type="ECO:0000313" key="3">
    <source>
        <dbReference type="Proteomes" id="UP000243807"/>
    </source>
</evidence>
<reference evidence="2 3" key="1">
    <citation type="submission" date="2017-01" db="EMBL/GenBank/DDBJ databases">
        <title>Draft sequence of Acidihalobacter ferrooxidans strain DSM 14175 (strain V8).</title>
        <authorList>
            <person name="Khaleque H.N."/>
            <person name="Ramsay J.P."/>
            <person name="Murphy R.J.T."/>
            <person name="Kaksonen A.H."/>
            <person name="Boxall N.J."/>
            <person name="Watkin E.L.J."/>
        </authorList>
    </citation>
    <scope>NUCLEOTIDE SEQUENCE [LARGE SCALE GENOMIC DNA]</scope>
    <source>
        <strain evidence="2 3">V8</strain>
    </source>
</reference>
<dbReference type="InterPro" id="IPR001433">
    <property type="entry name" value="OxRdtase_FAD/NAD-bd"/>
</dbReference>
<name>A0A1P8UL53_9GAMM</name>
<dbReference type="PRINTS" id="PR00406">
    <property type="entry name" value="CYTB5RDTASE"/>
</dbReference>
<dbReference type="InterPro" id="IPR017927">
    <property type="entry name" value="FAD-bd_FR_type"/>
</dbReference>
<proteinExistence type="predicted"/>
<dbReference type="Pfam" id="PF00175">
    <property type="entry name" value="NAD_binding_1"/>
    <property type="match status" value="1"/>
</dbReference>
<organism evidence="2 3">
    <name type="scientific">Acidihalobacter ferrooxydans</name>
    <dbReference type="NCBI Taxonomy" id="1765967"/>
    <lineage>
        <taxon>Bacteria</taxon>
        <taxon>Pseudomonadati</taxon>
        <taxon>Pseudomonadota</taxon>
        <taxon>Gammaproteobacteria</taxon>
        <taxon>Chromatiales</taxon>
        <taxon>Ectothiorhodospiraceae</taxon>
        <taxon>Acidihalobacter</taxon>
    </lineage>
</organism>
<dbReference type="SUPFAM" id="SSF52343">
    <property type="entry name" value="Ferredoxin reductase-like, C-terminal NADP-linked domain"/>
    <property type="match status" value="1"/>
</dbReference>
<dbReference type="InterPro" id="IPR050415">
    <property type="entry name" value="MRET"/>
</dbReference>
<dbReference type="InterPro" id="IPR017938">
    <property type="entry name" value="Riboflavin_synthase-like_b-brl"/>
</dbReference>
<dbReference type="GO" id="GO:0016491">
    <property type="term" value="F:oxidoreductase activity"/>
    <property type="evidence" value="ECO:0007669"/>
    <property type="project" value="InterPro"/>
</dbReference>
<dbReference type="Gene3D" id="2.40.30.10">
    <property type="entry name" value="Translation factors"/>
    <property type="match status" value="1"/>
</dbReference>
<dbReference type="Pfam" id="PF00970">
    <property type="entry name" value="FAD_binding_6"/>
    <property type="match status" value="1"/>
</dbReference>
<dbReference type="AlphaFoldDB" id="A0A1P8UL53"/>
<dbReference type="PANTHER" id="PTHR47354:SF5">
    <property type="entry name" value="PROTEIN RFBI"/>
    <property type="match status" value="1"/>
</dbReference>
<dbReference type="InterPro" id="IPR039261">
    <property type="entry name" value="FNR_nucleotide-bd"/>
</dbReference>
<sequence length="220" mass="24450">MDHEVTLLLKELETHDVYRLIVNKPSGFHLEPGRHVKLAIDSPELRERARSFTPVSLNADGVLEFLIKRYPDHPDGMTRHISEIQSGQRLLMSAPRGHIGYKGRGTFVAAGTGITPFLAIIRSLRMQGALAGHRLIFANKSPRDVISEAELRRDFGENAVFLAEHDPSSDFRAGRVDRTLLAETIDDFGETFYVCGPPPFTKSVSHQLEELGANPQSLVA</sequence>
<feature type="domain" description="FAD-binding FR-type" evidence="1">
    <location>
        <begin position="1"/>
        <end position="102"/>
    </location>
</feature>
<evidence type="ECO:0000313" key="2">
    <source>
        <dbReference type="EMBL" id="APZ44532.1"/>
    </source>
</evidence>
<dbReference type="PROSITE" id="PS51384">
    <property type="entry name" value="FAD_FR"/>
    <property type="match status" value="1"/>
</dbReference>